<dbReference type="InterPro" id="IPR003439">
    <property type="entry name" value="ABC_transporter-like_ATP-bd"/>
</dbReference>
<dbReference type="PANTHER" id="PTHR42939">
    <property type="entry name" value="ABC TRANSPORTER ATP-BINDING PROTEIN ALBC-RELATED"/>
    <property type="match status" value="1"/>
</dbReference>
<sequence>MSAIVTLDHLTKRYGRLTALDDATLSLSAGETVALVGHNGAGKTTLMKLILGVIRPSAGRVRILGEDPAGRHGAQVRRRLGFLPESVAFHGAMTGSELLAFYARLKRAPLAANAGLLRRVGLAEAAGRRVGTYSKGMRQRLALAQALIGAPGILLLDEPTSGLDPDSRREVYQTIDRLRGEGVSILVSTHALAEVEPHVDRVALVHRGRLLAVGDMAELRRRVQLPLRVRLKVPFCTTGRVLERLSGYAEPLARSERHLELAVAAADRAALIHDLDRLRDLVEEVEIQSPGLDALYRHLTAGESR</sequence>
<gene>
    <name evidence="5" type="ORF">SAMN05428998_107114</name>
</gene>
<dbReference type="Proteomes" id="UP000192917">
    <property type="component" value="Unassembled WGS sequence"/>
</dbReference>
<dbReference type="PROSITE" id="PS50893">
    <property type="entry name" value="ABC_TRANSPORTER_2"/>
    <property type="match status" value="1"/>
</dbReference>
<dbReference type="InterPro" id="IPR051782">
    <property type="entry name" value="ABC_Transporter_VariousFunc"/>
</dbReference>
<keyword evidence="2" id="KW-0547">Nucleotide-binding</keyword>
<dbReference type="CDD" id="cd03230">
    <property type="entry name" value="ABC_DR_subfamily_A"/>
    <property type="match status" value="1"/>
</dbReference>
<accession>A0A1Y6BU77</accession>
<dbReference type="GO" id="GO:0016887">
    <property type="term" value="F:ATP hydrolysis activity"/>
    <property type="evidence" value="ECO:0007669"/>
    <property type="project" value="InterPro"/>
</dbReference>
<evidence type="ECO:0000259" key="4">
    <source>
        <dbReference type="PROSITE" id="PS50893"/>
    </source>
</evidence>
<dbReference type="AlphaFoldDB" id="A0A1Y6BU77"/>
<name>A0A1Y6BU77_9PROT</name>
<dbReference type="GO" id="GO:0005524">
    <property type="term" value="F:ATP binding"/>
    <property type="evidence" value="ECO:0007669"/>
    <property type="project" value="UniProtKB-KW"/>
</dbReference>
<dbReference type="InterPro" id="IPR003593">
    <property type="entry name" value="AAA+_ATPase"/>
</dbReference>
<dbReference type="PANTHER" id="PTHR42939:SF1">
    <property type="entry name" value="ABC TRANSPORTER ATP-BINDING PROTEIN ALBC-RELATED"/>
    <property type="match status" value="1"/>
</dbReference>
<dbReference type="InterPro" id="IPR027417">
    <property type="entry name" value="P-loop_NTPase"/>
</dbReference>
<dbReference type="SMART" id="SM00382">
    <property type="entry name" value="AAA"/>
    <property type="match status" value="1"/>
</dbReference>
<dbReference type="InterPro" id="IPR017871">
    <property type="entry name" value="ABC_transporter-like_CS"/>
</dbReference>
<dbReference type="PROSITE" id="PS00211">
    <property type="entry name" value="ABC_TRANSPORTER_1"/>
    <property type="match status" value="1"/>
</dbReference>
<evidence type="ECO:0000313" key="6">
    <source>
        <dbReference type="Proteomes" id="UP000192917"/>
    </source>
</evidence>
<dbReference type="Pfam" id="PF00005">
    <property type="entry name" value="ABC_tran"/>
    <property type="match status" value="1"/>
</dbReference>
<evidence type="ECO:0000313" key="5">
    <source>
        <dbReference type="EMBL" id="SMF21604.1"/>
    </source>
</evidence>
<dbReference type="Gene3D" id="3.40.50.300">
    <property type="entry name" value="P-loop containing nucleotide triphosphate hydrolases"/>
    <property type="match status" value="1"/>
</dbReference>
<dbReference type="RefSeq" id="WP_085122816.1">
    <property type="nucleotide sequence ID" value="NZ_FWZX01000007.1"/>
</dbReference>
<evidence type="ECO:0000256" key="3">
    <source>
        <dbReference type="ARBA" id="ARBA00022840"/>
    </source>
</evidence>
<dbReference type="STRING" id="560819.SAMN05428998_107114"/>
<keyword evidence="1" id="KW-0813">Transport</keyword>
<evidence type="ECO:0000256" key="2">
    <source>
        <dbReference type="ARBA" id="ARBA00022741"/>
    </source>
</evidence>
<feature type="domain" description="ABC transporter" evidence="4">
    <location>
        <begin position="5"/>
        <end position="232"/>
    </location>
</feature>
<proteinExistence type="predicted"/>
<evidence type="ECO:0000256" key="1">
    <source>
        <dbReference type="ARBA" id="ARBA00022448"/>
    </source>
</evidence>
<dbReference type="SUPFAM" id="SSF52540">
    <property type="entry name" value="P-loop containing nucleoside triphosphate hydrolases"/>
    <property type="match status" value="1"/>
</dbReference>
<keyword evidence="6" id="KW-1185">Reference proteome</keyword>
<dbReference type="EMBL" id="FWZX01000007">
    <property type="protein sequence ID" value="SMF21604.1"/>
    <property type="molecule type" value="Genomic_DNA"/>
</dbReference>
<organism evidence="5 6">
    <name type="scientific">Tistlia consotensis USBA 355</name>
    <dbReference type="NCBI Taxonomy" id="560819"/>
    <lineage>
        <taxon>Bacteria</taxon>
        <taxon>Pseudomonadati</taxon>
        <taxon>Pseudomonadota</taxon>
        <taxon>Alphaproteobacteria</taxon>
        <taxon>Rhodospirillales</taxon>
        <taxon>Rhodovibrionaceae</taxon>
        <taxon>Tistlia</taxon>
    </lineage>
</organism>
<protein>
    <submittedName>
        <fullName evidence="5">Cu-processing system ATP-binding protein</fullName>
    </submittedName>
</protein>
<reference evidence="5 6" key="1">
    <citation type="submission" date="2017-04" db="EMBL/GenBank/DDBJ databases">
        <authorList>
            <person name="Afonso C.L."/>
            <person name="Miller P.J."/>
            <person name="Scott M.A."/>
            <person name="Spackman E."/>
            <person name="Goraichik I."/>
            <person name="Dimitrov K.M."/>
            <person name="Suarez D.L."/>
            <person name="Swayne D.E."/>
        </authorList>
    </citation>
    <scope>NUCLEOTIDE SEQUENCE [LARGE SCALE GENOMIC DNA]</scope>
    <source>
        <strain evidence="5 6">USBA 355</strain>
    </source>
</reference>
<keyword evidence="3 5" id="KW-0067">ATP-binding</keyword>